<reference evidence="1" key="1">
    <citation type="journal article" date="2016" name="Nat. Genet.">
        <title>A high-quality carrot genome assembly provides new insights into carotenoid accumulation and asterid genome evolution.</title>
        <authorList>
            <person name="Iorizzo M."/>
            <person name="Ellison S."/>
            <person name="Senalik D."/>
            <person name="Zeng P."/>
            <person name="Satapoomin P."/>
            <person name="Huang J."/>
            <person name="Bowman M."/>
            <person name="Iovene M."/>
            <person name="Sanseverino W."/>
            <person name="Cavagnaro P."/>
            <person name="Yildiz M."/>
            <person name="Macko-Podgorni A."/>
            <person name="Moranska E."/>
            <person name="Grzebelus E."/>
            <person name="Grzebelus D."/>
            <person name="Ashrafi H."/>
            <person name="Zheng Z."/>
            <person name="Cheng S."/>
            <person name="Spooner D."/>
            <person name="Van Deynze A."/>
            <person name="Simon P."/>
        </authorList>
    </citation>
    <scope>NUCLEOTIDE SEQUENCE [LARGE SCALE GENOMIC DNA]</scope>
    <source>
        <tissue evidence="1">Leaf</tissue>
    </source>
</reference>
<accession>A0A162A146</accession>
<evidence type="ECO:0000313" key="1">
    <source>
        <dbReference type="EMBL" id="KZM93510.1"/>
    </source>
</evidence>
<dbReference type="EMBL" id="LNRQ01000005">
    <property type="protein sequence ID" value="KZM93510.1"/>
    <property type="molecule type" value="Genomic_DNA"/>
</dbReference>
<organism evidence="1">
    <name type="scientific">Daucus carota subsp. sativus</name>
    <name type="common">Carrot</name>
    <dbReference type="NCBI Taxonomy" id="79200"/>
    <lineage>
        <taxon>Eukaryota</taxon>
        <taxon>Viridiplantae</taxon>
        <taxon>Streptophyta</taxon>
        <taxon>Embryophyta</taxon>
        <taxon>Tracheophyta</taxon>
        <taxon>Spermatophyta</taxon>
        <taxon>Magnoliopsida</taxon>
        <taxon>eudicotyledons</taxon>
        <taxon>Gunneridae</taxon>
        <taxon>Pentapetalae</taxon>
        <taxon>asterids</taxon>
        <taxon>campanulids</taxon>
        <taxon>Apiales</taxon>
        <taxon>Apiaceae</taxon>
        <taxon>Apioideae</taxon>
        <taxon>Scandiceae</taxon>
        <taxon>Daucinae</taxon>
        <taxon>Daucus</taxon>
        <taxon>Daucus sect. Daucus</taxon>
    </lineage>
</organism>
<proteinExistence type="predicted"/>
<sequence length="57" mass="6278">MGGDGHGVTYKGVTIHQPKRWHSVTGKGMCAMMCCGHYDLISFEFMPDGFVCFDSFG</sequence>
<comment type="caution">
    <text evidence="1">The sequence shown here is derived from an EMBL/GenBank/DDBJ whole genome shotgun (WGS) entry which is preliminary data.</text>
</comment>
<protein>
    <submittedName>
        <fullName evidence="1">Uncharacterized protein</fullName>
    </submittedName>
</protein>
<dbReference type="AlphaFoldDB" id="A0A162A146"/>
<dbReference type="Gramene" id="KZM93510">
    <property type="protein sequence ID" value="KZM93510"/>
    <property type="gene ID" value="DCAR_016755"/>
</dbReference>
<gene>
    <name evidence="1" type="ORF">DCAR_016755</name>
</gene>
<name>A0A162A146_DAUCS</name>